<dbReference type="STRING" id="154538.A0A1M2VS67"/>
<keyword evidence="3 8" id="KW-0813">Transport</keyword>
<dbReference type="Proteomes" id="UP000184267">
    <property type="component" value="Unassembled WGS sequence"/>
</dbReference>
<dbReference type="OMA" id="WRGWAKA"/>
<accession>A0A1M2VS67</accession>
<dbReference type="EMBL" id="MNAD01000777">
    <property type="protein sequence ID" value="OJT10408.1"/>
    <property type="molecule type" value="Genomic_DNA"/>
</dbReference>
<keyword evidence="6 8" id="KW-1133">Transmembrane helix</keyword>
<dbReference type="Pfam" id="PF03824">
    <property type="entry name" value="NicO"/>
    <property type="match status" value="1"/>
</dbReference>
<dbReference type="GO" id="GO:0015099">
    <property type="term" value="F:nickel cation transmembrane transporter activity"/>
    <property type="evidence" value="ECO:0007669"/>
    <property type="project" value="UniProtKB-UniRule"/>
</dbReference>
<keyword evidence="10" id="KW-1185">Reference proteome</keyword>
<comment type="similarity">
    <text evidence="2 8">Belongs to the NiCoT transporter (TC 2.A.52) family.</text>
</comment>
<evidence type="ECO:0000256" key="8">
    <source>
        <dbReference type="RuleBase" id="RU362101"/>
    </source>
</evidence>
<dbReference type="GO" id="GO:0012505">
    <property type="term" value="C:endomembrane system"/>
    <property type="evidence" value="ECO:0007669"/>
    <property type="project" value="UniProtKB-SubCell"/>
</dbReference>
<evidence type="ECO:0000256" key="2">
    <source>
        <dbReference type="ARBA" id="ARBA00010892"/>
    </source>
</evidence>
<sequence>MSWRLKNAVTGLPRLTLFGRSALLLAAELLANAICWIVCGILFGRRAETRSILSLALLAWLHLRRAARARAGETADDVGADDEDLKESHGNTLMMKIIGPVVTFVDRPWKMYPVGVLFGFGFDTASSIALLAISAIAQRQPDGRQIAPGDIVVLPLLFTVGMTLVDSIDSIIMLYSYAGFPERGFALFEPRPRATSFVRAGTPRPGPDASNTQAIDVAEGVRVDTDVDIKDAIERDPEKTNGVNFADADGDVTEPVHQRALRVKHNAVSNLSILLTLTSILVAFSISLITVMGLIGDNCTPCQNAANAEDGGGLAGRWWRGWANANDKSGYIGAAIVGSFIAVVLGWYGARFLYSKWQARRGAAAPETKP</sequence>
<feature type="transmembrane region" description="Helical" evidence="8">
    <location>
        <begin position="114"/>
        <end position="136"/>
    </location>
</feature>
<dbReference type="PANTHER" id="PTHR31611:SF0">
    <property type="entry name" value="HIGH-AFFINITY NICKEL TRANSPORT PROTEIN NIC1"/>
    <property type="match status" value="1"/>
</dbReference>
<feature type="transmembrane region" description="Helical" evidence="8">
    <location>
        <begin position="156"/>
        <end position="178"/>
    </location>
</feature>
<keyword evidence="5 8" id="KW-0812">Transmembrane</keyword>
<evidence type="ECO:0000313" key="10">
    <source>
        <dbReference type="Proteomes" id="UP000184267"/>
    </source>
</evidence>
<evidence type="ECO:0000256" key="7">
    <source>
        <dbReference type="ARBA" id="ARBA00023136"/>
    </source>
</evidence>
<feature type="transmembrane region" description="Helical" evidence="8">
    <location>
        <begin position="22"/>
        <end position="43"/>
    </location>
</feature>
<evidence type="ECO:0000256" key="6">
    <source>
        <dbReference type="ARBA" id="ARBA00022989"/>
    </source>
</evidence>
<keyword evidence="4" id="KW-0533">Nickel</keyword>
<name>A0A1M2VS67_TRAPU</name>
<comment type="caution">
    <text evidence="9">The sequence shown here is derived from an EMBL/GenBank/DDBJ whole genome shotgun (WGS) entry which is preliminary data.</text>
</comment>
<evidence type="ECO:0000256" key="3">
    <source>
        <dbReference type="ARBA" id="ARBA00022448"/>
    </source>
</evidence>
<evidence type="ECO:0000256" key="4">
    <source>
        <dbReference type="ARBA" id="ARBA00022596"/>
    </source>
</evidence>
<dbReference type="InterPro" id="IPR011541">
    <property type="entry name" value="Ni/Co_transpt_high_affinity"/>
</dbReference>
<proteinExistence type="inferred from homology"/>
<feature type="transmembrane region" description="Helical" evidence="8">
    <location>
        <begin position="330"/>
        <end position="350"/>
    </location>
</feature>
<dbReference type="GO" id="GO:0005886">
    <property type="term" value="C:plasma membrane"/>
    <property type="evidence" value="ECO:0007669"/>
    <property type="project" value="UniProtKB-SubCell"/>
</dbReference>
<evidence type="ECO:0000256" key="1">
    <source>
        <dbReference type="ARBA" id="ARBA00004127"/>
    </source>
</evidence>
<dbReference type="InterPro" id="IPR004688">
    <property type="entry name" value="Ni/Co_transpt"/>
</dbReference>
<dbReference type="PANTHER" id="PTHR31611">
    <property type="entry name" value="HIGH-AFFINITY NICKEL TRANSPORT PROTEIN NIC1"/>
    <property type="match status" value="1"/>
</dbReference>
<dbReference type="OrthoDB" id="5197598at2759"/>
<organism evidence="9 10">
    <name type="scientific">Trametes pubescens</name>
    <name type="common">White-rot fungus</name>
    <dbReference type="NCBI Taxonomy" id="154538"/>
    <lineage>
        <taxon>Eukaryota</taxon>
        <taxon>Fungi</taxon>
        <taxon>Dikarya</taxon>
        <taxon>Basidiomycota</taxon>
        <taxon>Agaricomycotina</taxon>
        <taxon>Agaricomycetes</taxon>
        <taxon>Polyporales</taxon>
        <taxon>Polyporaceae</taxon>
        <taxon>Trametes</taxon>
    </lineage>
</organism>
<evidence type="ECO:0000313" key="9">
    <source>
        <dbReference type="EMBL" id="OJT10408.1"/>
    </source>
</evidence>
<evidence type="ECO:0000256" key="5">
    <source>
        <dbReference type="ARBA" id="ARBA00022692"/>
    </source>
</evidence>
<protein>
    <recommendedName>
        <fullName evidence="8">Nickel/cobalt efflux system</fullName>
    </recommendedName>
</protein>
<feature type="transmembrane region" description="Helical" evidence="8">
    <location>
        <begin position="271"/>
        <end position="295"/>
    </location>
</feature>
<reference evidence="9 10" key="1">
    <citation type="submission" date="2016-10" db="EMBL/GenBank/DDBJ databases">
        <title>Genome sequence of the basidiomycete white-rot fungus Trametes pubescens.</title>
        <authorList>
            <person name="Makela M.R."/>
            <person name="Granchi Z."/>
            <person name="Peng M."/>
            <person name="De Vries R.P."/>
            <person name="Grigoriev I."/>
            <person name="Riley R."/>
            <person name="Hilden K."/>
        </authorList>
    </citation>
    <scope>NUCLEOTIDE SEQUENCE [LARGE SCALE GENOMIC DNA]</scope>
    <source>
        <strain evidence="9 10">FBCC735</strain>
    </source>
</reference>
<keyword evidence="7 8" id="KW-0472">Membrane</keyword>
<gene>
    <name evidence="9" type="ORF">TRAPUB_13100</name>
</gene>
<dbReference type="AlphaFoldDB" id="A0A1M2VS67"/>
<comment type="subcellular location">
    <subcellularLocation>
        <location evidence="8">Cell membrane</location>
        <topology evidence="8">Multi-pass membrane protein</topology>
    </subcellularLocation>
    <subcellularLocation>
        <location evidence="1">Endomembrane system</location>
        <topology evidence="1">Multi-pass membrane protein</topology>
    </subcellularLocation>
</comment>